<gene>
    <name evidence="2" type="ORF">WKW79_33955</name>
</gene>
<dbReference type="InterPro" id="IPR035093">
    <property type="entry name" value="RelE/ParE_toxin_dom_sf"/>
</dbReference>
<dbReference type="EMBL" id="JBBKZS010000032">
    <property type="protein sequence ID" value="MEJ8859608.1"/>
    <property type="molecule type" value="Genomic_DNA"/>
</dbReference>
<reference evidence="2 3" key="1">
    <citation type="submission" date="2024-03" db="EMBL/GenBank/DDBJ databases">
        <title>Novel species of the genus Variovorax.</title>
        <authorList>
            <person name="Liu Q."/>
            <person name="Xin Y.-H."/>
        </authorList>
    </citation>
    <scope>NUCLEOTIDE SEQUENCE [LARGE SCALE GENOMIC DNA]</scope>
    <source>
        <strain evidence="2 3">KACC 18901</strain>
    </source>
</reference>
<evidence type="ECO:0000313" key="3">
    <source>
        <dbReference type="Proteomes" id="UP001367030"/>
    </source>
</evidence>
<keyword evidence="3" id="KW-1185">Reference proteome</keyword>
<dbReference type="RefSeq" id="WP_340339643.1">
    <property type="nucleotide sequence ID" value="NZ_JBBKZS010000032.1"/>
</dbReference>
<protein>
    <submittedName>
        <fullName evidence="2">Type II toxin-antitoxin system RelE/ParE family toxin</fullName>
    </submittedName>
</protein>
<accession>A0ABU8XI95</accession>
<evidence type="ECO:0000256" key="1">
    <source>
        <dbReference type="ARBA" id="ARBA00022649"/>
    </source>
</evidence>
<dbReference type="Pfam" id="PF05016">
    <property type="entry name" value="ParE_toxin"/>
    <property type="match status" value="1"/>
</dbReference>
<proteinExistence type="predicted"/>
<dbReference type="Gene3D" id="3.30.2310.20">
    <property type="entry name" value="RelE-like"/>
    <property type="match status" value="1"/>
</dbReference>
<sequence>MTELFGVEMTPQAEDDLERLFEFLVGRSETLEELDRAQHVLHELRTGITKRLAENPWAYRKAGDGRRTTRRELIVGVGSTGYVALYEILPGQIIKVLAVRHQREEDYH</sequence>
<organism evidence="2 3">
    <name type="scientific">Variovorax robiniae</name>
    <dbReference type="NCBI Taxonomy" id="1836199"/>
    <lineage>
        <taxon>Bacteria</taxon>
        <taxon>Pseudomonadati</taxon>
        <taxon>Pseudomonadota</taxon>
        <taxon>Betaproteobacteria</taxon>
        <taxon>Burkholderiales</taxon>
        <taxon>Comamonadaceae</taxon>
        <taxon>Variovorax</taxon>
    </lineage>
</organism>
<dbReference type="Proteomes" id="UP001367030">
    <property type="component" value="Unassembled WGS sequence"/>
</dbReference>
<dbReference type="InterPro" id="IPR007712">
    <property type="entry name" value="RelE/ParE_toxin"/>
</dbReference>
<name>A0ABU8XI95_9BURK</name>
<comment type="caution">
    <text evidence="2">The sequence shown here is derived from an EMBL/GenBank/DDBJ whole genome shotgun (WGS) entry which is preliminary data.</text>
</comment>
<keyword evidence="1" id="KW-1277">Toxin-antitoxin system</keyword>
<evidence type="ECO:0000313" key="2">
    <source>
        <dbReference type="EMBL" id="MEJ8859608.1"/>
    </source>
</evidence>